<name>A0A1G1V5G0_9BACT</name>
<proteinExistence type="predicted"/>
<sequence>MVDIMSYSPEGFKLGKRPEAQPKSDDQLYHHEWKSKKINRGSFDDISIADYIADTYSKFLAAEDGRELYIQYNFIGWTHQPNYSTRYRFTGEEGGSFKARPLCSKKIKEFYPSNLPKGEEHWAGNSDIFKFSDYSFEAWRAESWNTAGGGGTRFSSSSGYINRYRTVIKTYFLSEGDPQGKLFVDGKPAITLFRANFEPQNVRILVQLIEEKTGAKIVVVDKPRVESNTY</sequence>
<protein>
    <submittedName>
        <fullName evidence="1">Uncharacterized protein</fullName>
    </submittedName>
</protein>
<gene>
    <name evidence="1" type="ORF">A3F61_03920</name>
</gene>
<evidence type="ECO:0000313" key="1">
    <source>
        <dbReference type="EMBL" id="OGY10606.1"/>
    </source>
</evidence>
<dbReference type="EMBL" id="MHCA01000053">
    <property type="protein sequence ID" value="OGY10606.1"/>
    <property type="molecule type" value="Genomic_DNA"/>
</dbReference>
<organism evidence="1 2">
    <name type="scientific">Candidatus Blackburnbacteria bacterium RIFCSPHIGHO2_12_FULL_41_13b</name>
    <dbReference type="NCBI Taxonomy" id="1797517"/>
    <lineage>
        <taxon>Bacteria</taxon>
        <taxon>Candidatus Blackburniibacteriota</taxon>
    </lineage>
</organism>
<dbReference type="AlphaFoldDB" id="A0A1G1V5G0"/>
<reference evidence="1 2" key="1">
    <citation type="journal article" date="2016" name="Nat. Commun.">
        <title>Thousands of microbial genomes shed light on interconnected biogeochemical processes in an aquifer system.</title>
        <authorList>
            <person name="Anantharaman K."/>
            <person name="Brown C.T."/>
            <person name="Hug L.A."/>
            <person name="Sharon I."/>
            <person name="Castelle C.J."/>
            <person name="Probst A.J."/>
            <person name="Thomas B.C."/>
            <person name="Singh A."/>
            <person name="Wilkins M.J."/>
            <person name="Karaoz U."/>
            <person name="Brodie E.L."/>
            <person name="Williams K.H."/>
            <person name="Hubbard S.S."/>
            <person name="Banfield J.F."/>
        </authorList>
    </citation>
    <scope>NUCLEOTIDE SEQUENCE [LARGE SCALE GENOMIC DNA]</scope>
</reference>
<dbReference type="Proteomes" id="UP000178272">
    <property type="component" value="Unassembled WGS sequence"/>
</dbReference>
<accession>A0A1G1V5G0</accession>
<evidence type="ECO:0000313" key="2">
    <source>
        <dbReference type="Proteomes" id="UP000178272"/>
    </source>
</evidence>
<comment type="caution">
    <text evidence="1">The sequence shown here is derived from an EMBL/GenBank/DDBJ whole genome shotgun (WGS) entry which is preliminary data.</text>
</comment>
<dbReference type="STRING" id="1797517.A3F61_03920"/>